<name>A0A978VHD3_ZIZJJ</name>
<accession>A0A978VHD3</accession>
<dbReference type="Pfam" id="PF01073">
    <property type="entry name" value="3Beta_HSD"/>
    <property type="match status" value="1"/>
</dbReference>
<dbReference type="CDD" id="cd08958">
    <property type="entry name" value="FR_SDR_e"/>
    <property type="match status" value="1"/>
</dbReference>
<keyword evidence="2 3" id="KW-0560">Oxidoreductase</keyword>
<sequence>MGIVKSEERKKAEMEEFRRILVANSGVYRRKDEEYFKGKRFPFTSIDDDDDEQGDKLVCVTSGVSFLGLAIVDRLLTRGYSVRLLVDNPEDIENVREMERGERRMSNDKAISAVMAKLTETESLSEAFNGCRGVFHTSSFVDPAGLSGYTKSMVEIEVKVTENVIKACARTPSVKKCVLTSSLLACIWQDTSHQDISPVINHDCWSHESLCIDKKLWYALGKLRSEKAAWKIAEETGLKLVTLCPALITGPQLCCRNPTATIAYLKGAKEMYEKGLLATVDVNRLAEAHVCVFEAMSRTAFGRYICFDKVIEREDDAEKLAQQTNISKSKICEGTESGFIHSGFRLSNTKLSNLMSSTFGRCYSQWHGQYN</sequence>
<dbReference type="OrthoDB" id="2735536at2759"/>
<keyword evidence="1" id="KW-0521">NADP</keyword>
<dbReference type="GO" id="GO:0006694">
    <property type="term" value="P:steroid biosynthetic process"/>
    <property type="evidence" value="ECO:0007669"/>
    <property type="project" value="InterPro"/>
</dbReference>
<reference evidence="5" key="1">
    <citation type="journal article" date="2021" name="Front. Plant Sci.">
        <title>Chromosome-Scale Genome Assembly for Chinese Sour Jujube and Insights Into Its Genome Evolution and Domestication Signature.</title>
        <authorList>
            <person name="Shen L.-Y."/>
            <person name="Luo H."/>
            <person name="Wang X.-L."/>
            <person name="Wang X.-M."/>
            <person name="Qiu X.-J."/>
            <person name="Liu H."/>
            <person name="Zhou S.-S."/>
            <person name="Jia K.-H."/>
            <person name="Nie S."/>
            <person name="Bao Y.-T."/>
            <person name="Zhang R.-G."/>
            <person name="Yun Q.-Z."/>
            <person name="Chai Y.-H."/>
            <person name="Lu J.-Y."/>
            <person name="Li Y."/>
            <person name="Zhao S.-W."/>
            <person name="Mao J.-F."/>
            <person name="Jia S.-G."/>
            <person name="Mao Y.-M."/>
        </authorList>
    </citation>
    <scope>NUCLEOTIDE SEQUENCE</scope>
    <source>
        <strain evidence="5">AT0</strain>
        <tissue evidence="5">Leaf</tissue>
    </source>
</reference>
<dbReference type="InterPro" id="IPR050425">
    <property type="entry name" value="NAD(P)_dehydrat-like"/>
</dbReference>
<comment type="similarity">
    <text evidence="3">Belongs to the 3-beta-HSD family.</text>
</comment>
<evidence type="ECO:0000256" key="1">
    <source>
        <dbReference type="ARBA" id="ARBA00022857"/>
    </source>
</evidence>
<dbReference type="PANTHER" id="PTHR10366:SF483">
    <property type="entry name" value="CINNAMOYL COA REDUCTASE-LIKE PROTEIN"/>
    <property type="match status" value="1"/>
</dbReference>
<comment type="caution">
    <text evidence="5">The sequence shown here is derived from an EMBL/GenBank/DDBJ whole genome shotgun (WGS) entry which is preliminary data.</text>
</comment>
<proteinExistence type="inferred from homology"/>
<dbReference type="AlphaFoldDB" id="A0A978VHD3"/>
<protein>
    <recommendedName>
        <fullName evidence="4">3-beta hydroxysteroid dehydrogenase/isomerase domain-containing protein</fullName>
    </recommendedName>
</protein>
<evidence type="ECO:0000313" key="5">
    <source>
        <dbReference type="EMBL" id="KAH7532502.1"/>
    </source>
</evidence>
<dbReference type="Proteomes" id="UP000813462">
    <property type="component" value="Unassembled WGS sequence"/>
</dbReference>
<dbReference type="PANTHER" id="PTHR10366">
    <property type="entry name" value="NAD DEPENDENT EPIMERASE/DEHYDRATASE"/>
    <property type="match status" value="1"/>
</dbReference>
<dbReference type="Gene3D" id="3.40.50.720">
    <property type="entry name" value="NAD(P)-binding Rossmann-like Domain"/>
    <property type="match status" value="1"/>
</dbReference>
<dbReference type="EMBL" id="JAEACU010000004">
    <property type="protein sequence ID" value="KAH7532502.1"/>
    <property type="molecule type" value="Genomic_DNA"/>
</dbReference>
<evidence type="ECO:0000313" key="6">
    <source>
        <dbReference type="Proteomes" id="UP000813462"/>
    </source>
</evidence>
<gene>
    <name evidence="5" type="ORF">FEM48_Zijuj04G0026800</name>
</gene>
<dbReference type="FunFam" id="3.40.50.720:FF:000388">
    <property type="entry name" value="Cinnamoyl-CoA reductase-like SNL6"/>
    <property type="match status" value="1"/>
</dbReference>
<evidence type="ECO:0000259" key="4">
    <source>
        <dbReference type="Pfam" id="PF01073"/>
    </source>
</evidence>
<feature type="domain" description="3-beta hydroxysteroid dehydrogenase/isomerase" evidence="4">
    <location>
        <begin position="60"/>
        <end position="297"/>
    </location>
</feature>
<dbReference type="SUPFAM" id="SSF51735">
    <property type="entry name" value="NAD(P)-binding Rossmann-fold domains"/>
    <property type="match status" value="1"/>
</dbReference>
<evidence type="ECO:0000256" key="3">
    <source>
        <dbReference type="RuleBase" id="RU004475"/>
    </source>
</evidence>
<dbReference type="InterPro" id="IPR002225">
    <property type="entry name" value="3Beta_OHSteriod_DH/Estase"/>
</dbReference>
<dbReference type="GO" id="GO:0016616">
    <property type="term" value="F:oxidoreductase activity, acting on the CH-OH group of donors, NAD or NADP as acceptor"/>
    <property type="evidence" value="ECO:0007669"/>
    <property type="project" value="InterPro"/>
</dbReference>
<organism evidence="5 6">
    <name type="scientific">Ziziphus jujuba var. spinosa</name>
    <dbReference type="NCBI Taxonomy" id="714518"/>
    <lineage>
        <taxon>Eukaryota</taxon>
        <taxon>Viridiplantae</taxon>
        <taxon>Streptophyta</taxon>
        <taxon>Embryophyta</taxon>
        <taxon>Tracheophyta</taxon>
        <taxon>Spermatophyta</taxon>
        <taxon>Magnoliopsida</taxon>
        <taxon>eudicotyledons</taxon>
        <taxon>Gunneridae</taxon>
        <taxon>Pentapetalae</taxon>
        <taxon>rosids</taxon>
        <taxon>fabids</taxon>
        <taxon>Rosales</taxon>
        <taxon>Rhamnaceae</taxon>
        <taxon>Paliureae</taxon>
        <taxon>Ziziphus</taxon>
    </lineage>
</organism>
<evidence type="ECO:0000256" key="2">
    <source>
        <dbReference type="ARBA" id="ARBA00023002"/>
    </source>
</evidence>
<dbReference type="InterPro" id="IPR036291">
    <property type="entry name" value="NAD(P)-bd_dom_sf"/>
</dbReference>